<reference evidence="2 3" key="1">
    <citation type="submission" date="2012-12" db="EMBL/GenBank/DDBJ databases">
        <title>The Genome Sequence of Bacillus cereus HuB4-4.</title>
        <authorList>
            <consortium name="The Broad Institute Genome Sequencing Platform"/>
            <consortium name="The Broad Institute Genome Sequencing Center for Infectious Disease"/>
            <person name="Feldgarden M."/>
            <person name="Van der Auwera G.A."/>
            <person name="Mahillon J."/>
            <person name="Duprez V."/>
            <person name="Timmery S."/>
            <person name="Mattelet C."/>
            <person name="Dierick K."/>
            <person name="Sun M."/>
            <person name="Yu Z."/>
            <person name="Zhu L."/>
            <person name="Hu X."/>
            <person name="Shank E.B."/>
            <person name="Swiecicka I."/>
            <person name="Hansen B.M."/>
            <person name="Andrup L."/>
            <person name="Walker B."/>
            <person name="Young S.K."/>
            <person name="Zeng Q."/>
            <person name="Gargeya S."/>
            <person name="Fitzgerald M."/>
            <person name="Haas B."/>
            <person name="Abouelleil A."/>
            <person name="Alvarado L."/>
            <person name="Arachchi H.M."/>
            <person name="Berlin A.M."/>
            <person name="Chapman S.B."/>
            <person name="Dewar J."/>
            <person name="Goldberg J."/>
            <person name="Griggs A."/>
            <person name="Gujja S."/>
            <person name="Hansen M."/>
            <person name="Howarth C."/>
            <person name="Imamovic A."/>
            <person name="Larimer J."/>
            <person name="McCowan C."/>
            <person name="Murphy C."/>
            <person name="Neiman D."/>
            <person name="Pearson M."/>
            <person name="Priest M."/>
            <person name="Roberts A."/>
            <person name="Saif S."/>
            <person name="Shea T."/>
            <person name="Sisk P."/>
            <person name="Sykes S."/>
            <person name="Wortman J."/>
            <person name="Nusbaum C."/>
            <person name="Birren B."/>
        </authorList>
    </citation>
    <scope>NUCLEOTIDE SEQUENCE [LARGE SCALE GENOMIC DNA]</scope>
    <source>
        <strain evidence="2 3">HuB4-4</strain>
    </source>
</reference>
<accession>A0A9W5VIG3</accession>
<feature type="chain" id="PRO_5040847806" description="Lipoprotein" evidence="1">
    <location>
        <begin position="24"/>
        <end position="372"/>
    </location>
</feature>
<sequence>MRNFKILLFILCLGILVSCSQNKSNIKEKELNSTYTELKLDYENYYMASTSNNKMYLPISDNTKERLPNKLLSYNFSNQTEETIFHSKMGSEANIQGVHVNEKWLLWMDTNAIGSKTILYAKNLSNDKENQIHKTNEIIEPYLYKHYVSWMEINEGQKNADIILYDLETKTKTKIDTVQSYDTASTTLHMNEDKLVYTNSTEKQTTISTYSLKNKNINKYVVPQNNVLAPKIVGNKIVYVSLSNDEKTSGNSIESYFILDMDSKHVTPLSIEGVNTQQGDGIGSMSATMNYWAFRTDNQKIWVYQFDKDSYKKIKLDIPNAFQLRMSENGDTNIICDNPNTFPEKVHDSIVSISYDKLKSEFQNKKTESYIN</sequence>
<organism evidence="2 3">
    <name type="scientific">Bacillus cereus HuB4-4</name>
    <dbReference type="NCBI Taxonomy" id="1053211"/>
    <lineage>
        <taxon>Bacteria</taxon>
        <taxon>Bacillati</taxon>
        <taxon>Bacillota</taxon>
        <taxon>Bacilli</taxon>
        <taxon>Bacillales</taxon>
        <taxon>Bacillaceae</taxon>
        <taxon>Bacillus</taxon>
        <taxon>Bacillus cereus group</taxon>
    </lineage>
</organism>
<dbReference type="Proteomes" id="UP000014009">
    <property type="component" value="Unassembled WGS sequence"/>
</dbReference>
<dbReference type="AlphaFoldDB" id="A0A9W5VIG3"/>
<comment type="caution">
    <text evidence="2">The sequence shown here is derived from an EMBL/GenBank/DDBJ whole genome shotgun (WGS) entry which is preliminary data.</text>
</comment>
<name>A0A9W5VIG3_BACCE</name>
<dbReference type="SUPFAM" id="SSF82171">
    <property type="entry name" value="DPP6 N-terminal domain-like"/>
    <property type="match status" value="1"/>
</dbReference>
<dbReference type="PANTHER" id="PTHR36842">
    <property type="entry name" value="PROTEIN TOLB HOMOLOG"/>
    <property type="match status" value="1"/>
</dbReference>
<dbReference type="PROSITE" id="PS51257">
    <property type="entry name" value="PROKAR_LIPOPROTEIN"/>
    <property type="match status" value="1"/>
</dbReference>
<dbReference type="EMBL" id="AHEF01000102">
    <property type="protein sequence ID" value="EOP79402.1"/>
    <property type="molecule type" value="Genomic_DNA"/>
</dbReference>
<evidence type="ECO:0008006" key="4">
    <source>
        <dbReference type="Google" id="ProtNLM"/>
    </source>
</evidence>
<evidence type="ECO:0000313" key="3">
    <source>
        <dbReference type="Proteomes" id="UP000014009"/>
    </source>
</evidence>
<dbReference type="PANTHER" id="PTHR36842:SF1">
    <property type="entry name" value="PROTEIN TOLB"/>
    <property type="match status" value="1"/>
</dbReference>
<keyword evidence="1" id="KW-0732">Signal</keyword>
<evidence type="ECO:0000256" key="1">
    <source>
        <dbReference type="SAM" id="SignalP"/>
    </source>
</evidence>
<protein>
    <recommendedName>
        <fullName evidence="4">Lipoprotein</fullName>
    </recommendedName>
</protein>
<feature type="signal peptide" evidence="1">
    <location>
        <begin position="1"/>
        <end position="23"/>
    </location>
</feature>
<gene>
    <name evidence="2" type="ORF">IGM_06382</name>
</gene>
<evidence type="ECO:0000313" key="2">
    <source>
        <dbReference type="EMBL" id="EOP79402.1"/>
    </source>
</evidence>
<proteinExistence type="predicted"/>